<dbReference type="InterPro" id="IPR039922">
    <property type="entry name" value="POFUT1"/>
</dbReference>
<keyword evidence="13" id="KW-0119">Carbohydrate metabolism</keyword>
<evidence type="ECO:0000256" key="14">
    <source>
        <dbReference type="ARBA" id="ARBA00033080"/>
    </source>
</evidence>
<evidence type="ECO:0000256" key="8">
    <source>
        <dbReference type="ARBA" id="ARBA00022824"/>
    </source>
</evidence>
<evidence type="ECO:0000256" key="12">
    <source>
        <dbReference type="ARBA" id="ARBA00023253"/>
    </source>
</evidence>
<feature type="chain" id="PRO_5026871521" description="GDP-fucose protein O-fucosyltransferase 1" evidence="17">
    <location>
        <begin position="23"/>
        <end position="400"/>
    </location>
</feature>
<dbReference type="AlphaFoldDB" id="A0A6J2TJY3"/>
<name>A0A6J2TJY3_DROLE</name>
<dbReference type="PANTHER" id="PTHR21420:SF10">
    <property type="entry name" value="GDP-FUCOSE PROTEIN O-FUCOSYLTRANSFERASE 1"/>
    <property type="match status" value="1"/>
</dbReference>
<dbReference type="GO" id="GO:0006004">
    <property type="term" value="P:fucose metabolic process"/>
    <property type="evidence" value="ECO:0007669"/>
    <property type="project" value="UniProtKB-KW"/>
</dbReference>
<dbReference type="Gene3D" id="3.40.50.11340">
    <property type="match status" value="1"/>
</dbReference>
<evidence type="ECO:0000256" key="16">
    <source>
        <dbReference type="ARBA" id="ARBA00048647"/>
    </source>
</evidence>
<proteinExistence type="inferred from homology"/>
<dbReference type="InterPro" id="IPR019378">
    <property type="entry name" value="GDP-Fuc_O-FucTrfase"/>
</dbReference>
<keyword evidence="8" id="KW-0256">Endoplasmic reticulum</keyword>
<evidence type="ECO:0000313" key="19">
    <source>
        <dbReference type="RefSeq" id="XP_030375448.1"/>
    </source>
</evidence>
<dbReference type="GO" id="GO:0007219">
    <property type="term" value="P:Notch signaling pathway"/>
    <property type="evidence" value="ECO:0007669"/>
    <property type="project" value="UniProtKB-KW"/>
</dbReference>
<keyword evidence="17" id="KW-0732">Signal</keyword>
<gene>
    <name evidence="19" type="primary">LOC115624756</name>
</gene>
<dbReference type="GO" id="GO:0005783">
    <property type="term" value="C:endoplasmic reticulum"/>
    <property type="evidence" value="ECO:0007669"/>
    <property type="project" value="UniProtKB-SubCell"/>
</dbReference>
<accession>A0A6J2TJY3</accession>
<evidence type="ECO:0000256" key="1">
    <source>
        <dbReference type="ARBA" id="ARBA00004240"/>
    </source>
</evidence>
<sequence length="400" mass="46216">MQRYNSFFLFVFCALINTDCTGLDRDPNGYITYCPCMGRFGNQADHFLGSLAFAHAINRTLILPPWVEYRKGEMRSYQVPFDTYFDVVPLHDYHRVITMSEFMSTLAPDVWPTEKRVSFCYMERTSLGQAKNAPGIPDCHAKDGNPFGPFWDTYGINFIASEFYGPLHFDVHHSSMATKWKTKYSANSWPVLAFTGAPASFPVQLENRGLQRYLQWTPSYLDAAHKFIREKLPRGAFVGIHLRNGIDWVRACEHVKDSQQLFASPQCLGYKNERGILYPELCMQTKEGIVRQLKRTIKNIRQLYPKNQIKSIFVASDANHMIDDLNSALSRMNITAHKLPENDPYLDLTILGQSNHFIGNCISSYSAFVKRERDYRGFPSYFWAYPKEKDRQSTKVHEEL</sequence>
<evidence type="ECO:0000256" key="6">
    <source>
        <dbReference type="ARBA" id="ARBA00022676"/>
    </source>
</evidence>
<evidence type="ECO:0000256" key="10">
    <source>
        <dbReference type="ARBA" id="ARBA00023157"/>
    </source>
</evidence>
<keyword evidence="6" id="KW-0328">Glycosyltransferase</keyword>
<feature type="signal peptide" evidence="17">
    <location>
        <begin position="1"/>
        <end position="22"/>
    </location>
</feature>
<dbReference type="Pfam" id="PF10250">
    <property type="entry name" value="O-FucT"/>
    <property type="match status" value="1"/>
</dbReference>
<evidence type="ECO:0000256" key="17">
    <source>
        <dbReference type="SAM" id="SignalP"/>
    </source>
</evidence>
<dbReference type="Gene3D" id="3.40.50.11350">
    <property type="match status" value="1"/>
</dbReference>
<dbReference type="GO" id="GO:0046922">
    <property type="term" value="F:peptide-O-fucosyltransferase activity"/>
    <property type="evidence" value="ECO:0007669"/>
    <property type="project" value="UniProtKB-EC"/>
</dbReference>
<keyword evidence="9" id="KW-0914">Notch signaling pathway</keyword>
<dbReference type="EC" id="2.4.1.221" evidence="4"/>
<dbReference type="OrthoDB" id="10050276at2759"/>
<evidence type="ECO:0000256" key="5">
    <source>
        <dbReference type="ARBA" id="ARBA00021745"/>
    </source>
</evidence>
<dbReference type="PANTHER" id="PTHR21420">
    <property type="entry name" value="GDP-FUCOSE PROTEIN O-FUCOSYLTRANSFERASE 1"/>
    <property type="match status" value="1"/>
</dbReference>
<keyword evidence="7" id="KW-0808">Transferase</keyword>
<keyword evidence="10" id="KW-1015">Disulfide bond</keyword>
<protein>
    <recommendedName>
        <fullName evidence="5">GDP-fucose protein O-fucosyltransferase 1</fullName>
        <ecNumber evidence="4">2.4.1.221</ecNumber>
    </recommendedName>
    <alternativeName>
        <fullName evidence="14">Peptide-O-fucosyltransferase 1</fullName>
    </alternativeName>
</protein>
<evidence type="ECO:0000256" key="11">
    <source>
        <dbReference type="ARBA" id="ARBA00023180"/>
    </source>
</evidence>
<comment type="subcellular location">
    <subcellularLocation>
        <location evidence="1">Endoplasmic reticulum</location>
    </subcellularLocation>
</comment>
<evidence type="ECO:0000256" key="15">
    <source>
        <dbReference type="ARBA" id="ARBA00047273"/>
    </source>
</evidence>
<evidence type="ECO:0000256" key="2">
    <source>
        <dbReference type="ARBA" id="ARBA00004922"/>
    </source>
</evidence>
<evidence type="ECO:0000256" key="4">
    <source>
        <dbReference type="ARBA" id="ARBA00012196"/>
    </source>
</evidence>
<reference evidence="19" key="1">
    <citation type="submission" date="2025-08" db="UniProtKB">
        <authorList>
            <consortium name="RefSeq"/>
        </authorList>
    </citation>
    <scope>IDENTIFICATION</scope>
    <source>
        <strain evidence="19">11010-0011.00</strain>
        <tissue evidence="19">Whole body</tissue>
    </source>
</reference>
<keyword evidence="11" id="KW-0325">Glycoprotein</keyword>
<dbReference type="CDD" id="cd11302">
    <property type="entry name" value="O-FucT-1"/>
    <property type="match status" value="1"/>
</dbReference>
<dbReference type="GeneID" id="115624756"/>
<dbReference type="RefSeq" id="XP_030375448.1">
    <property type="nucleotide sequence ID" value="XM_030519588.1"/>
</dbReference>
<keyword evidence="18" id="KW-1185">Reference proteome</keyword>
<evidence type="ECO:0000313" key="18">
    <source>
        <dbReference type="Proteomes" id="UP000504634"/>
    </source>
</evidence>
<comment type="catalytic activity">
    <reaction evidence="16">
        <text>L-seryl-[protein] + GDP-beta-L-fucose = 3-O-(alpha-L-fucosyl)-L-seryl-[protein] + GDP + H(+)</text>
        <dbReference type="Rhea" id="RHEA:63644"/>
        <dbReference type="Rhea" id="RHEA-COMP:9863"/>
        <dbReference type="Rhea" id="RHEA-COMP:17914"/>
        <dbReference type="ChEBI" id="CHEBI:15378"/>
        <dbReference type="ChEBI" id="CHEBI:29999"/>
        <dbReference type="ChEBI" id="CHEBI:57273"/>
        <dbReference type="ChEBI" id="CHEBI:58189"/>
        <dbReference type="ChEBI" id="CHEBI:189632"/>
        <dbReference type="EC" id="2.4.1.221"/>
    </reaction>
    <physiologicalReaction direction="left-to-right" evidence="16">
        <dbReference type="Rhea" id="RHEA:63645"/>
    </physiologicalReaction>
</comment>
<comment type="catalytic activity">
    <reaction evidence="15">
        <text>L-threonyl-[protein] + GDP-beta-L-fucose = 3-O-(alpha-L-fucosyl)-L-threonyl-[protein] + GDP + H(+)</text>
        <dbReference type="Rhea" id="RHEA:70491"/>
        <dbReference type="Rhea" id="RHEA-COMP:11060"/>
        <dbReference type="Rhea" id="RHEA-COMP:17915"/>
        <dbReference type="ChEBI" id="CHEBI:15378"/>
        <dbReference type="ChEBI" id="CHEBI:30013"/>
        <dbReference type="ChEBI" id="CHEBI:57273"/>
        <dbReference type="ChEBI" id="CHEBI:58189"/>
        <dbReference type="ChEBI" id="CHEBI:189631"/>
        <dbReference type="EC" id="2.4.1.221"/>
    </reaction>
    <physiologicalReaction direction="left-to-right" evidence="15">
        <dbReference type="Rhea" id="RHEA:70492"/>
    </physiologicalReaction>
</comment>
<dbReference type="Proteomes" id="UP000504634">
    <property type="component" value="Unplaced"/>
</dbReference>
<evidence type="ECO:0000256" key="13">
    <source>
        <dbReference type="ARBA" id="ARBA00023277"/>
    </source>
</evidence>
<organism evidence="18 19">
    <name type="scientific">Drosophila lebanonensis</name>
    <name type="common">Fruit fly</name>
    <name type="synonym">Scaptodrosophila lebanonensis</name>
    <dbReference type="NCBI Taxonomy" id="7225"/>
    <lineage>
        <taxon>Eukaryota</taxon>
        <taxon>Metazoa</taxon>
        <taxon>Ecdysozoa</taxon>
        <taxon>Arthropoda</taxon>
        <taxon>Hexapoda</taxon>
        <taxon>Insecta</taxon>
        <taxon>Pterygota</taxon>
        <taxon>Neoptera</taxon>
        <taxon>Endopterygota</taxon>
        <taxon>Diptera</taxon>
        <taxon>Brachycera</taxon>
        <taxon>Muscomorpha</taxon>
        <taxon>Ephydroidea</taxon>
        <taxon>Drosophilidae</taxon>
        <taxon>Scaptodrosophila</taxon>
    </lineage>
</organism>
<evidence type="ECO:0000256" key="7">
    <source>
        <dbReference type="ARBA" id="ARBA00022679"/>
    </source>
</evidence>
<comment type="similarity">
    <text evidence="3">Belongs to the glycosyltransferase 65 family.</text>
</comment>
<evidence type="ECO:0000256" key="3">
    <source>
        <dbReference type="ARBA" id="ARBA00010626"/>
    </source>
</evidence>
<evidence type="ECO:0000256" key="9">
    <source>
        <dbReference type="ARBA" id="ARBA00022976"/>
    </source>
</evidence>
<dbReference type="UniPathway" id="UPA00378"/>
<keyword evidence="12" id="KW-0294">Fucose metabolism</keyword>
<comment type="pathway">
    <text evidence="2">Protein modification; protein glycosylation.</text>
</comment>